<dbReference type="GO" id="GO:0050242">
    <property type="term" value="F:pyruvate, phosphate dikinase activity"/>
    <property type="evidence" value="ECO:0007669"/>
    <property type="project" value="UniProtKB-EC"/>
</dbReference>
<evidence type="ECO:0000313" key="4">
    <source>
        <dbReference type="Proteomes" id="UP000032360"/>
    </source>
</evidence>
<proteinExistence type="predicted"/>
<dbReference type="PANTHER" id="PTHR22931:SF9">
    <property type="entry name" value="PYRUVATE, PHOSPHATE DIKINASE 1, CHLOROPLASTIC"/>
    <property type="match status" value="1"/>
</dbReference>
<feature type="domain" description="PEP-utilising enzyme mobile" evidence="1">
    <location>
        <begin position="400"/>
        <end position="469"/>
    </location>
</feature>
<dbReference type="InterPro" id="IPR008279">
    <property type="entry name" value="PEP-util_enz_mobile_dom"/>
</dbReference>
<dbReference type="InterPro" id="IPR013815">
    <property type="entry name" value="ATP_grasp_subdomain_1"/>
</dbReference>
<protein>
    <submittedName>
        <fullName evidence="3">Pyruvate, phosphate dikinase</fullName>
        <ecNumber evidence="3">2.7.9.1</ecNumber>
    </submittedName>
</protein>
<feature type="domain" description="Pyruvate phosphate dikinase AMP/ATP-binding" evidence="2">
    <location>
        <begin position="64"/>
        <end position="270"/>
    </location>
</feature>
<dbReference type="Pfam" id="PF00391">
    <property type="entry name" value="PEP-utilizers"/>
    <property type="match status" value="1"/>
</dbReference>
<dbReference type="OrthoDB" id="9765468at2"/>
<dbReference type="NCBIfam" id="NF004531">
    <property type="entry name" value="PRK05878.1"/>
    <property type="match status" value="1"/>
</dbReference>
<dbReference type="Proteomes" id="UP000032360">
    <property type="component" value="Unassembled WGS sequence"/>
</dbReference>
<dbReference type="GO" id="GO:0005524">
    <property type="term" value="F:ATP binding"/>
    <property type="evidence" value="ECO:0007669"/>
    <property type="project" value="InterPro"/>
</dbReference>
<dbReference type="EC" id="2.7.9.1" evidence="3"/>
<sequence>MPLAENPIVLDGSVELSKNDIGGKAWSIAHMAALGIRVPPAFVLPTSTCWAYLNGGMTLSEDSKRALREGIAYLEESLHRTFGLGPSPLLVSVRSGAPVSMPGMMDTVLNLGIDQVVEDKLAVEFADEAFAREVHCRFIESYGRIVLKAEVERTQQSSPKELTEQIANQVDLQVPTDPWEQLFGAVAAVFESWQSPRARTYRRHWSISDELGTAVTIQAMVFGNRDEASGTGVIFSRNPMTGEGAPFGEYLSRGQGEEVVSGERTPQNLSRLAEQIPEVCRELLATASKLEKDARDIQDIEFTVESGTLYFLQSRVAKRSPRAAVKCAVEMAEAGWITREEALSRVSADQVKILLRPYLTEEYLVNAQIVAQGQPSCPGIAQGIGVTGADEAVARVGDGEAVVLLAHNTSPQDLHGMIVSSGICTEVGGSTSHAAVVSRQLGRPCIVGCGNEELSALEGKFITVDGFNGVIYVGVDWLPKAKIDEDPDLSTLLAWAREVAPIKVSTPDVTTNFLDLDLQGITELDQVVSYVDDRRQVRSTLFETLEGIEAAMNIEGIEIVTEQPLVALLMAMEVANKRSSQR</sequence>
<dbReference type="InterPro" id="IPR036637">
    <property type="entry name" value="Phosphohistidine_dom_sf"/>
</dbReference>
<dbReference type="RefSeq" id="WP_052604255.1">
    <property type="nucleotide sequence ID" value="NZ_JXYS01000010.1"/>
</dbReference>
<dbReference type="Gene3D" id="3.50.30.10">
    <property type="entry name" value="Phosphohistidine domain"/>
    <property type="match status" value="1"/>
</dbReference>
<keyword evidence="3" id="KW-0418">Kinase</keyword>
<dbReference type="Pfam" id="PF01326">
    <property type="entry name" value="PPDK_N"/>
    <property type="match status" value="1"/>
</dbReference>
<dbReference type="InterPro" id="IPR010121">
    <property type="entry name" value="Pyruvate_phosphate_dikinase"/>
</dbReference>
<dbReference type="PANTHER" id="PTHR22931">
    <property type="entry name" value="PHOSPHOENOLPYRUVATE DIKINASE-RELATED"/>
    <property type="match status" value="1"/>
</dbReference>
<dbReference type="EMBL" id="JXYS01000010">
    <property type="protein sequence ID" value="KJF18666.1"/>
    <property type="molecule type" value="Genomic_DNA"/>
</dbReference>
<name>A0A0D8HNG5_9ACTN</name>
<dbReference type="AlphaFoldDB" id="A0A0D8HNG5"/>
<dbReference type="PROSITE" id="PS00370">
    <property type="entry name" value="PEP_ENZYMES_PHOS_SITE"/>
    <property type="match status" value="1"/>
</dbReference>
<keyword evidence="3" id="KW-0670">Pyruvate</keyword>
<dbReference type="PATRIC" id="fig|1280514.3.peg.627"/>
<keyword evidence="3" id="KW-0808">Transferase</keyword>
<keyword evidence="4" id="KW-1185">Reference proteome</keyword>
<dbReference type="STRING" id="1280514.AXFE_04520"/>
<accession>A0A0D8HNG5</accession>
<evidence type="ECO:0000259" key="2">
    <source>
        <dbReference type="Pfam" id="PF01326"/>
    </source>
</evidence>
<dbReference type="SUPFAM" id="SSF52009">
    <property type="entry name" value="Phosphohistidine domain"/>
    <property type="match status" value="1"/>
</dbReference>
<dbReference type="Gene3D" id="3.30.1490.20">
    <property type="entry name" value="ATP-grasp fold, A domain"/>
    <property type="match status" value="2"/>
</dbReference>
<dbReference type="GO" id="GO:0016301">
    <property type="term" value="F:kinase activity"/>
    <property type="evidence" value="ECO:0007669"/>
    <property type="project" value="UniProtKB-KW"/>
</dbReference>
<dbReference type="Gene3D" id="1.10.189.10">
    <property type="entry name" value="Pyruvate Phosphate Dikinase, domain 2"/>
    <property type="match status" value="1"/>
</dbReference>
<comment type="caution">
    <text evidence="3">The sequence shown here is derived from an EMBL/GenBank/DDBJ whole genome shotgun (WGS) entry which is preliminary data.</text>
</comment>
<gene>
    <name evidence="3" type="primary">ppdK1</name>
    <name evidence="3" type="ORF">AXFE_04520</name>
</gene>
<evidence type="ECO:0000313" key="3">
    <source>
        <dbReference type="EMBL" id="KJF18666.1"/>
    </source>
</evidence>
<dbReference type="SUPFAM" id="SSF56059">
    <property type="entry name" value="Glutathione synthetase ATP-binding domain-like"/>
    <property type="match status" value="1"/>
</dbReference>
<dbReference type="InterPro" id="IPR018274">
    <property type="entry name" value="PEP_util_AS"/>
</dbReference>
<evidence type="ECO:0000259" key="1">
    <source>
        <dbReference type="Pfam" id="PF00391"/>
    </source>
</evidence>
<dbReference type="InterPro" id="IPR002192">
    <property type="entry name" value="PPDK_AMP/ATP-bd"/>
</dbReference>
<organism evidence="3 4">
    <name type="scientific">Acidithrix ferrooxidans</name>
    <dbReference type="NCBI Taxonomy" id="1280514"/>
    <lineage>
        <taxon>Bacteria</taxon>
        <taxon>Bacillati</taxon>
        <taxon>Actinomycetota</taxon>
        <taxon>Acidimicrobiia</taxon>
        <taxon>Acidimicrobiales</taxon>
        <taxon>Acidimicrobiaceae</taxon>
        <taxon>Acidithrix</taxon>
    </lineage>
</organism>
<reference evidence="3 4" key="1">
    <citation type="submission" date="2015-01" db="EMBL/GenBank/DDBJ databases">
        <title>Draft genome of the acidophilic iron oxidizer Acidithrix ferrooxidans strain Py-F3.</title>
        <authorList>
            <person name="Poehlein A."/>
            <person name="Eisen S."/>
            <person name="Schloemann M."/>
            <person name="Johnson B.D."/>
            <person name="Daniel R."/>
            <person name="Muehling M."/>
        </authorList>
    </citation>
    <scope>NUCLEOTIDE SEQUENCE [LARGE SCALE GENOMIC DNA]</scope>
    <source>
        <strain evidence="3 4">Py-F3</strain>
    </source>
</reference>
<dbReference type="Gene3D" id="3.30.470.20">
    <property type="entry name" value="ATP-grasp fold, B domain"/>
    <property type="match status" value="1"/>
</dbReference>